<evidence type="ECO:0000259" key="10">
    <source>
        <dbReference type="Pfam" id="PF03151"/>
    </source>
</evidence>
<evidence type="ECO:0000256" key="5">
    <source>
        <dbReference type="ARBA" id="ARBA00022692"/>
    </source>
</evidence>
<evidence type="ECO:0000256" key="8">
    <source>
        <dbReference type="SAM" id="MobiDB-lite"/>
    </source>
</evidence>
<evidence type="ECO:0000256" key="6">
    <source>
        <dbReference type="ARBA" id="ARBA00022989"/>
    </source>
</evidence>
<protein>
    <recommendedName>
        <fullName evidence="10">Sugar phosphate transporter domain-containing protein</fullName>
    </recommendedName>
</protein>
<feature type="transmembrane region" description="Helical" evidence="9">
    <location>
        <begin position="142"/>
        <end position="162"/>
    </location>
</feature>
<feature type="compositionally biased region" description="Basic and acidic residues" evidence="8">
    <location>
        <begin position="1"/>
        <end position="18"/>
    </location>
</feature>
<feature type="transmembrane region" description="Helical" evidence="9">
    <location>
        <begin position="257"/>
        <end position="281"/>
    </location>
</feature>
<dbReference type="RefSeq" id="XP_033668648.1">
    <property type="nucleotide sequence ID" value="XM_033806087.1"/>
</dbReference>
<dbReference type="EMBL" id="ML993592">
    <property type="protein sequence ID" value="KAF2167759.1"/>
    <property type="molecule type" value="Genomic_DNA"/>
</dbReference>
<dbReference type="InterPro" id="IPR004853">
    <property type="entry name" value="Sugar_P_trans_dom"/>
</dbReference>
<proteinExistence type="inferred from homology"/>
<feature type="transmembrane region" description="Helical" evidence="9">
    <location>
        <begin position="227"/>
        <end position="245"/>
    </location>
</feature>
<dbReference type="PANTHER" id="PTHR11132">
    <property type="entry name" value="SOLUTE CARRIER FAMILY 35"/>
    <property type="match status" value="1"/>
</dbReference>
<comment type="similarity">
    <text evidence="3">Belongs to the TPT transporter family. SLC35D subfamily.</text>
</comment>
<feature type="transmembrane region" description="Helical" evidence="9">
    <location>
        <begin position="287"/>
        <end position="308"/>
    </location>
</feature>
<keyword evidence="7 9" id="KW-0472">Membrane</keyword>
<comment type="function">
    <text evidence="1">Involved in the import of GDP-mannose from the cytoplasm into the Golgi lumen.</text>
</comment>
<dbReference type="Pfam" id="PF03151">
    <property type="entry name" value="TPT"/>
    <property type="match status" value="1"/>
</dbReference>
<organism evidence="11 12">
    <name type="scientific">Zasmidium cellare ATCC 36951</name>
    <dbReference type="NCBI Taxonomy" id="1080233"/>
    <lineage>
        <taxon>Eukaryota</taxon>
        <taxon>Fungi</taxon>
        <taxon>Dikarya</taxon>
        <taxon>Ascomycota</taxon>
        <taxon>Pezizomycotina</taxon>
        <taxon>Dothideomycetes</taxon>
        <taxon>Dothideomycetidae</taxon>
        <taxon>Mycosphaerellales</taxon>
        <taxon>Mycosphaerellaceae</taxon>
        <taxon>Zasmidium</taxon>
    </lineage>
</organism>
<dbReference type="Proteomes" id="UP000799537">
    <property type="component" value="Unassembled WGS sequence"/>
</dbReference>
<evidence type="ECO:0000256" key="9">
    <source>
        <dbReference type="SAM" id="Phobius"/>
    </source>
</evidence>
<dbReference type="InterPro" id="IPR050186">
    <property type="entry name" value="TPT_transporter"/>
</dbReference>
<comment type="subunit">
    <text evidence="4">Homooligomer.</text>
</comment>
<name>A0A6A6CPR6_ZASCE</name>
<keyword evidence="6 9" id="KW-1133">Transmembrane helix</keyword>
<keyword evidence="12" id="KW-1185">Reference proteome</keyword>
<dbReference type="GeneID" id="54559359"/>
<gene>
    <name evidence="11" type="ORF">M409DRAFT_21910</name>
</gene>
<feature type="transmembrane region" description="Helical" evidence="9">
    <location>
        <begin position="113"/>
        <end position="135"/>
    </location>
</feature>
<evidence type="ECO:0000256" key="3">
    <source>
        <dbReference type="ARBA" id="ARBA00010425"/>
    </source>
</evidence>
<dbReference type="GO" id="GO:0005789">
    <property type="term" value="C:endoplasmic reticulum membrane"/>
    <property type="evidence" value="ECO:0007669"/>
    <property type="project" value="UniProtKB-SubCell"/>
</dbReference>
<sequence>MASQEKRPSADEERKLEGGEAQASAIAPPPAKPEAPKSDIHPAFYIALWIGLSASVILFNKWVLHTAKFEFPLFLTTWHMVFATAMTQGLAKFTNVLDSRHKVPMDTNTYMKAIVPIGLFFSFSLICGNVAYLYLSVSFIQMLKALNAVVTLLATWAFAISPPDMKKLANVSAIVVGVVVASYGEIQFVMTGFLIQLAGIVFEAVRLVMVQRILSAPEFKMDPLVSLYYYAPACAAINGAFTLFIEVPKMHMTDIYNVGVITLLLNAVVAFGLNVSVVFLIGKTSAVVLTLSGVLKDILLVVASMLIFRDPVSPIQFFGYSIALAGLVYYKLGADGVKTFARDAQLSLGSVRQNHPARAKALILGGVFVTLMIVTWFLWPSIPTEYKKAPFGTTS</sequence>
<keyword evidence="5 9" id="KW-0812">Transmembrane</keyword>
<dbReference type="OrthoDB" id="6418713at2759"/>
<feature type="transmembrane region" description="Helical" evidence="9">
    <location>
        <begin position="315"/>
        <end position="332"/>
    </location>
</feature>
<feature type="transmembrane region" description="Helical" evidence="9">
    <location>
        <begin position="40"/>
        <end position="59"/>
    </location>
</feature>
<feature type="transmembrane region" description="Helical" evidence="9">
    <location>
        <begin position="193"/>
        <end position="215"/>
    </location>
</feature>
<evidence type="ECO:0000313" key="11">
    <source>
        <dbReference type="EMBL" id="KAF2167759.1"/>
    </source>
</evidence>
<evidence type="ECO:0000256" key="7">
    <source>
        <dbReference type="ARBA" id="ARBA00023136"/>
    </source>
</evidence>
<evidence type="ECO:0000313" key="12">
    <source>
        <dbReference type="Proteomes" id="UP000799537"/>
    </source>
</evidence>
<comment type="subcellular location">
    <subcellularLocation>
        <location evidence="2">Endoplasmic reticulum membrane</location>
        <topology evidence="2">Multi-pass membrane protein</topology>
    </subcellularLocation>
</comment>
<feature type="region of interest" description="Disordered" evidence="8">
    <location>
        <begin position="1"/>
        <end position="35"/>
    </location>
</feature>
<reference evidence="11" key="1">
    <citation type="journal article" date="2020" name="Stud. Mycol.">
        <title>101 Dothideomycetes genomes: a test case for predicting lifestyles and emergence of pathogens.</title>
        <authorList>
            <person name="Haridas S."/>
            <person name="Albert R."/>
            <person name="Binder M."/>
            <person name="Bloem J."/>
            <person name="Labutti K."/>
            <person name="Salamov A."/>
            <person name="Andreopoulos B."/>
            <person name="Baker S."/>
            <person name="Barry K."/>
            <person name="Bills G."/>
            <person name="Bluhm B."/>
            <person name="Cannon C."/>
            <person name="Castanera R."/>
            <person name="Culley D."/>
            <person name="Daum C."/>
            <person name="Ezra D."/>
            <person name="Gonzalez J."/>
            <person name="Henrissat B."/>
            <person name="Kuo A."/>
            <person name="Liang C."/>
            <person name="Lipzen A."/>
            <person name="Lutzoni F."/>
            <person name="Magnuson J."/>
            <person name="Mondo S."/>
            <person name="Nolan M."/>
            <person name="Ohm R."/>
            <person name="Pangilinan J."/>
            <person name="Park H.-J."/>
            <person name="Ramirez L."/>
            <person name="Alfaro M."/>
            <person name="Sun H."/>
            <person name="Tritt A."/>
            <person name="Yoshinaga Y."/>
            <person name="Zwiers L.-H."/>
            <person name="Turgeon B."/>
            <person name="Goodwin S."/>
            <person name="Spatafora J."/>
            <person name="Crous P."/>
            <person name="Grigoriev I."/>
        </authorList>
    </citation>
    <scope>NUCLEOTIDE SEQUENCE</scope>
    <source>
        <strain evidence="11">ATCC 36951</strain>
    </source>
</reference>
<evidence type="ECO:0000256" key="2">
    <source>
        <dbReference type="ARBA" id="ARBA00004477"/>
    </source>
</evidence>
<feature type="transmembrane region" description="Helical" evidence="9">
    <location>
        <begin position="71"/>
        <end position="93"/>
    </location>
</feature>
<feature type="domain" description="Sugar phosphate transporter" evidence="10">
    <location>
        <begin position="43"/>
        <end position="330"/>
    </location>
</feature>
<accession>A0A6A6CPR6</accession>
<dbReference type="AlphaFoldDB" id="A0A6A6CPR6"/>
<evidence type="ECO:0000256" key="1">
    <source>
        <dbReference type="ARBA" id="ARBA00003420"/>
    </source>
</evidence>
<evidence type="ECO:0000256" key="4">
    <source>
        <dbReference type="ARBA" id="ARBA00011182"/>
    </source>
</evidence>
<feature type="transmembrane region" description="Helical" evidence="9">
    <location>
        <begin position="361"/>
        <end position="379"/>
    </location>
</feature>